<dbReference type="EMBL" id="CP066310">
    <property type="protein sequence ID" value="QQE91021.1"/>
    <property type="molecule type" value="Genomic_DNA"/>
</dbReference>
<name>A0AAP9YH00_9GAMM</name>
<evidence type="ECO:0008006" key="3">
    <source>
        <dbReference type="Google" id="ProtNLM"/>
    </source>
</evidence>
<organism evidence="1 2">
    <name type="scientific">Azotobacter chroococcum</name>
    <dbReference type="NCBI Taxonomy" id="353"/>
    <lineage>
        <taxon>Bacteria</taxon>
        <taxon>Pseudomonadati</taxon>
        <taxon>Pseudomonadota</taxon>
        <taxon>Gammaproteobacteria</taxon>
        <taxon>Pseudomonadales</taxon>
        <taxon>Pseudomonadaceae</taxon>
        <taxon>Azotobacter</taxon>
    </lineage>
</organism>
<dbReference type="RefSeq" id="WP_198868128.1">
    <property type="nucleotide sequence ID" value="NZ_CP066310.1"/>
</dbReference>
<sequence length="102" mass="11515">MRDHVLLLERRHKQSGVARRHEGRVAMAMSNTRWCSDGFEFRCKDGARLCVTFALDDCDREALSWVASPNGYSGDDVRDVMLGGRGEAFRAAIAHVAYCPRR</sequence>
<dbReference type="AlphaFoldDB" id="A0AAP9YH00"/>
<gene>
    <name evidence="1" type="ORF">GKQ51_05935</name>
</gene>
<dbReference type="Proteomes" id="UP000596192">
    <property type="component" value="Chromosome"/>
</dbReference>
<evidence type="ECO:0000313" key="1">
    <source>
        <dbReference type="EMBL" id="QQE91021.1"/>
    </source>
</evidence>
<accession>A0AAP9YH00</accession>
<reference evidence="1 2" key="1">
    <citation type="submission" date="2020-12" db="EMBL/GenBank/DDBJ databases">
        <title>Genomic Analysis and Response surface optimization of nitrogen-fixing conditions for A. chroococcum strain HR1, Isolation from rhizosphere soil.</title>
        <authorList>
            <person name="Li J."/>
            <person name="Yang H."/>
            <person name="Liu H."/>
            <person name="Wang C."/>
            <person name="Tian Y."/>
            <person name="Lu X.Y."/>
        </authorList>
    </citation>
    <scope>NUCLEOTIDE SEQUENCE [LARGE SCALE GENOMIC DNA]</scope>
    <source>
        <strain evidence="1 2">HR1</strain>
    </source>
</reference>
<proteinExistence type="predicted"/>
<protein>
    <recommendedName>
        <fullName evidence="3">Transposase</fullName>
    </recommendedName>
</protein>
<evidence type="ECO:0000313" key="2">
    <source>
        <dbReference type="Proteomes" id="UP000596192"/>
    </source>
</evidence>